<evidence type="ECO:0000313" key="3">
    <source>
        <dbReference type="Proteomes" id="UP000017052"/>
    </source>
</evidence>
<evidence type="ECO:0000256" key="1">
    <source>
        <dbReference type="SAM" id="MobiDB-lite"/>
    </source>
</evidence>
<evidence type="ECO:0000313" key="2">
    <source>
        <dbReference type="EMBL" id="ERK55378.1"/>
    </source>
</evidence>
<proteinExistence type="predicted"/>
<feature type="region of interest" description="Disordered" evidence="1">
    <location>
        <begin position="1"/>
        <end position="31"/>
    </location>
</feature>
<feature type="region of interest" description="Disordered" evidence="1">
    <location>
        <begin position="48"/>
        <end position="68"/>
    </location>
</feature>
<keyword evidence="3" id="KW-1185">Reference proteome</keyword>
<dbReference type="AlphaFoldDB" id="U2RP92"/>
<dbReference type="Proteomes" id="UP000017052">
    <property type="component" value="Unassembled WGS sequence"/>
</dbReference>
<comment type="caution">
    <text evidence="2">The sequence shown here is derived from an EMBL/GenBank/DDBJ whole genome shotgun (WGS) entry which is preliminary data.</text>
</comment>
<reference evidence="2" key="1">
    <citation type="submission" date="2013-08" db="EMBL/GenBank/DDBJ databases">
        <authorList>
            <person name="Durkin A.S."/>
            <person name="Haft D.R."/>
            <person name="McCorrison J."/>
            <person name="Torralba M."/>
            <person name="Gillis M."/>
            <person name="Haft D.H."/>
            <person name="Methe B."/>
            <person name="Sutton G."/>
            <person name="Nelson K.E."/>
        </authorList>
    </citation>
    <scope>NUCLEOTIDE SEQUENCE [LARGE SCALE GENOMIC DNA]</scope>
    <source>
        <strain evidence="2">F0233</strain>
    </source>
</reference>
<dbReference type="EMBL" id="ACVN02000188">
    <property type="protein sequence ID" value="ERK55378.1"/>
    <property type="molecule type" value="Genomic_DNA"/>
</dbReference>
<sequence>MGLHIDGPATSGRPRSPSRTSPSAPTRTIPLEPVELMQRDIALMQRLRPDEDGAACDDEEIEPDAERI</sequence>
<name>U2RP92_9ACTN</name>
<organism evidence="2 3">
    <name type="scientific">Propionibacterium acidifaciens F0233</name>
    <dbReference type="NCBI Taxonomy" id="553198"/>
    <lineage>
        <taxon>Bacteria</taxon>
        <taxon>Bacillati</taxon>
        <taxon>Actinomycetota</taxon>
        <taxon>Actinomycetes</taxon>
        <taxon>Propionibacteriales</taxon>
        <taxon>Propionibacteriaceae</taxon>
        <taxon>Propionibacterium</taxon>
    </lineage>
</organism>
<accession>U2RP92</accession>
<protein>
    <submittedName>
        <fullName evidence="2">Uncharacterized protein</fullName>
    </submittedName>
</protein>
<gene>
    <name evidence="2" type="ORF">HMPREF0682_1404</name>
</gene>
<feature type="compositionally biased region" description="Acidic residues" evidence="1">
    <location>
        <begin position="52"/>
        <end position="68"/>
    </location>
</feature>
<feature type="compositionally biased region" description="Low complexity" evidence="1">
    <location>
        <begin position="7"/>
        <end position="28"/>
    </location>
</feature>